<evidence type="ECO:0000313" key="3">
    <source>
        <dbReference type="Proteomes" id="UP000567922"/>
    </source>
</evidence>
<reference evidence="2 3" key="1">
    <citation type="submission" date="2020-08" db="EMBL/GenBank/DDBJ databases">
        <title>Sequencing the genomes of 1000 actinobacteria strains.</title>
        <authorList>
            <person name="Klenk H.-P."/>
        </authorList>
    </citation>
    <scope>NUCLEOTIDE SEQUENCE [LARGE SCALE GENOMIC DNA]</scope>
    <source>
        <strain evidence="2 3">DSM 45258</strain>
    </source>
</reference>
<dbReference type="OrthoDB" id="9852322at2"/>
<evidence type="ECO:0000313" key="2">
    <source>
        <dbReference type="EMBL" id="MBB3035603.1"/>
    </source>
</evidence>
<accession>A0A839RHJ3</accession>
<dbReference type="AlphaFoldDB" id="A0A839RHJ3"/>
<dbReference type="GO" id="GO:0004658">
    <property type="term" value="F:propionyl-CoA carboxylase activity"/>
    <property type="evidence" value="ECO:0007669"/>
    <property type="project" value="InterPro"/>
</dbReference>
<evidence type="ECO:0008006" key="4">
    <source>
        <dbReference type="Google" id="ProtNLM"/>
    </source>
</evidence>
<dbReference type="RefSeq" id="WP_064440635.1">
    <property type="nucleotide sequence ID" value="NZ_BDDI01000009.1"/>
</dbReference>
<dbReference type="Pfam" id="PF13822">
    <property type="entry name" value="ACC_epsilon"/>
    <property type="match status" value="1"/>
</dbReference>
<proteinExistence type="predicted"/>
<name>A0A839RHJ3_9ACTN</name>
<sequence>MSESDPTPAPTFLQVERGNVTDEELAALVAVFAGAAAAASANPAPDPRPREMWGNVVDNLRHQPPLPPGAFVNQRYWQ</sequence>
<feature type="region of interest" description="Disordered" evidence="1">
    <location>
        <begin position="58"/>
        <end position="78"/>
    </location>
</feature>
<keyword evidence="3" id="KW-1185">Reference proteome</keyword>
<evidence type="ECO:0000256" key="1">
    <source>
        <dbReference type="SAM" id="MobiDB-lite"/>
    </source>
</evidence>
<gene>
    <name evidence="2" type="ORF">FHU29_000037</name>
</gene>
<dbReference type="Proteomes" id="UP000567922">
    <property type="component" value="Unassembled WGS sequence"/>
</dbReference>
<organism evidence="2 3">
    <name type="scientific">Hoyosella altamirensis</name>
    <dbReference type="NCBI Taxonomy" id="616997"/>
    <lineage>
        <taxon>Bacteria</taxon>
        <taxon>Bacillati</taxon>
        <taxon>Actinomycetota</taxon>
        <taxon>Actinomycetes</taxon>
        <taxon>Mycobacteriales</taxon>
        <taxon>Hoyosellaceae</taxon>
        <taxon>Hoyosella</taxon>
    </lineage>
</organism>
<dbReference type="InterPro" id="IPR032716">
    <property type="entry name" value="ACC_epsilon"/>
</dbReference>
<comment type="caution">
    <text evidence="2">The sequence shown here is derived from an EMBL/GenBank/DDBJ whole genome shotgun (WGS) entry which is preliminary data.</text>
</comment>
<dbReference type="GO" id="GO:0003989">
    <property type="term" value="F:acetyl-CoA carboxylase activity"/>
    <property type="evidence" value="ECO:0007669"/>
    <property type="project" value="InterPro"/>
</dbReference>
<protein>
    <recommendedName>
        <fullName evidence="4">Acyl-CoA carboxylase subunit epsilon</fullName>
    </recommendedName>
</protein>
<dbReference type="EMBL" id="JACHWS010000001">
    <property type="protein sequence ID" value="MBB3035603.1"/>
    <property type="molecule type" value="Genomic_DNA"/>
</dbReference>